<reference evidence="14 15" key="1">
    <citation type="submission" date="2018-06" db="EMBL/GenBank/DDBJ databases">
        <title>Carbapenemase-producing Enterobacteriaceae present in wastewater treatment plant effluent and nearby surface waters in the US.</title>
        <authorList>
            <person name="Mathys D.A."/>
            <person name="Mollenkopf D.F."/>
            <person name="Feicht S.M."/>
            <person name="Adams R.J."/>
            <person name="Albers A.L."/>
            <person name="Stuever D.M."/>
            <person name="Daniels J.B."/>
            <person name="Wittum T.E."/>
        </authorList>
    </citation>
    <scope>NUCLEOTIDE SEQUENCE [LARGE SCALE GENOMIC DNA]</scope>
    <source>
        <strain evidence="14 15">GEO_47_Down_B</strain>
    </source>
</reference>
<dbReference type="AlphaFoldDB" id="A0A443VUN3"/>
<evidence type="ECO:0000256" key="10">
    <source>
        <dbReference type="PIRNR" id="PIRNR015761"/>
    </source>
</evidence>
<evidence type="ECO:0000256" key="4">
    <source>
        <dbReference type="ARBA" id="ARBA00022475"/>
    </source>
</evidence>
<keyword evidence="4" id="KW-1003">Cell membrane</keyword>
<comment type="caution">
    <text evidence="14">The sequence shown here is derived from an EMBL/GenBank/DDBJ whole genome shotgun (WGS) entry which is preliminary data.</text>
</comment>
<proteinExistence type="inferred from homology"/>
<comment type="function">
    <text evidence="10">Inner membrane component of the type II secretion system required for the energy-dependent secretion of extracellular factors such as proteases and toxins from the periplasm.</text>
</comment>
<dbReference type="Gene3D" id="3.30.420.370">
    <property type="match status" value="1"/>
</dbReference>
<dbReference type="GO" id="GO:0015628">
    <property type="term" value="P:protein secretion by the type II secretion system"/>
    <property type="evidence" value="ECO:0007669"/>
    <property type="project" value="InterPro"/>
</dbReference>
<evidence type="ECO:0000256" key="9">
    <source>
        <dbReference type="ARBA" id="ARBA00023136"/>
    </source>
</evidence>
<comment type="similarity">
    <text evidence="2 10">Belongs to the GSP L family.</text>
</comment>
<dbReference type="InterPro" id="IPR043129">
    <property type="entry name" value="ATPase_NBD"/>
</dbReference>
<feature type="domain" description="GspL cytoplasmic actin-ATPase-like" evidence="12">
    <location>
        <begin position="12"/>
        <end position="238"/>
    </location>
</feature>
<dbReference type="SUPFAM" id="SSF53067">
    <property type="entry name" value="Actin-like ATPase domain"/>
    <property type="match status" value="2"/>
</dbReference>
<protein>
    <recommendedName>
        <fullName evidence="10">Type II secretion system protein L</fullName>
        <shortName evidence="10">T2SS protein L</shortName>
    </recommendedName>
</protein>
<dbReference type="CDD" id="cd24017">
    <property type="entry name" value="ASKHA_T2SSL_N"/>
    <property type="match status" value="1"/>
</dbReference>
<evidence type="ECO:0000256" key="1">
    <source>
        <dbReference type="ARBA" id="ARBA00004377"/>
    </source>
</evidence>
<feature type="region of interest" description="Disordered" evidence="11">
    <location>
        <begin position="381"/>
        <end position="400"/>
    </location>
</feature>
<keyword evidence="5" id="KW-0997">Cell inner membrane</keyword>
<evidence type="ECO:0000256" key="11">
    <source>
        <dbReference type="SAM" id="MobiDB-lite"/>
    </source>
</evidence>
<dbReference type="RefSeq" id="WP_128319398.1">
    <property type="nucleotide sequence ID" value="NZ_JAUBKS010000004.1"/>
</dbReference>
<dbReference type="GO" id="GO:0005886">
    <property type="term" value="C:plasma membrane"/>
    <property type="evidence" value="ECO:0007669"/>
    <property type="project" value="UniProtKB-SubCell"/>
</dbReference>
<dbReference type="Gene3D" id="3.30.1360.100">
    <property type="entry name" value="General secretion pathway protein M, EpsM"/>
    <property type="match status" value="1"/>
</dbReference>
<evidence type="ECO:0000256" key="2">
    <source>
        <dbReference type="ARBA" id="ARBA00005318"/>
    </source>
</evidence>
<evidence type="ECO:0000259" key="12">
    <source>
        <dbReference type="Pfam" id="PF05134"/>
    </source>
</evidence>
<evidence type="ECO:0000256" key="6">
    <source>
        <dbReference type="ARBA" id="ARBA00022692"/>
    </source>
</evidence>
<dbReference type="GO" id="GO:0009276">
    <property type="term" value="C:Gram-negative-bacterium-type cell wall"/>
    <property type="evidence" value="ECO:0007669"/>
    <property type="project" value="InterPro"/>
</dbReference>
<keyword evidence="8" id="KW-1133">Transmembrane helix</keyword>
<feature type="domain" description="GspL periplasmic" evidence="13">
    <location>
        <begin position="246"/>
        <end position="396"/>
    </location>
</feature>
<name>A0A443VUN3_RAOPL</name>
<organism evidence="14 15">
    <name type="scientific">Raoultella planticola</name>
    <name type="common">Klebsiella planticola</name>
    <dbReference type="NCBI Taxonomy" id="575"/>
    <lineage>
        <taxon>Bacteria</taxon>
        <taxon>Pseudomonadati</taxon>
        <taxon>Pseudomonadota</taxon>
        <taxon>Gammaproteobacteria</taxon>
        <taxon>Enterobacterales</taxon>
        <taxon>Enterobacteriaceae</taxon>
        <taxon>Klebsiella/Raoultella group</taxon>
        <taxon>Raoultella</taxon>
    </lineage>
</organism>
<sequence length="400" mass="44557">MNHDKTAQREMLIVRLAAPERPVAWRLVCPGDPQREACGEWSATGADATLPELAQRYPAWVLVPASDCAFHHVTLPAGLRKAPQQVVPFLLEEQLATDVDETHFALLHRQRERCAVAAIARQKMAAWFARCDELRLHILALTPDVLTLPCLPDRWSAVQADDQWLIRQDAWCGMAVETPWLAEVLAAWETLPPIDCYSPPPAISAPWRALAPQDVLALAAANPAARQICLRQGTFAPKRRWQPAGRRWRPTLAAAAALMLLWSTNAVLDHLALSRQADAAQEASRAFYRQWFKNDKNVINPRLQMQQHLHQLEATTAASPLVAHIRSLQNMVSDTPGIQLRSLTWDAARNALQLDISAVSSRALEQFTTRAQAGFRVRTGEMKPRPDGIEGRLTLEGNDG</sequence>
<dbReference type="GO" id="GO:0015627">
    <property type="term" value="C:type II protein secretion system complex"/>
    <property type="evidence" value="ECO:0007669"/>
    <property type="project" value="InterPro"/>
</dbReference>
<dbReference type="NCBIfam" id="TIGR01709">
    <property type="entry name" value="typeII_sec_gspL"/>
    <property type="match status" value="1"/>
</dbReference>
<dbReference type="Pfam" id="PF12693">
    <property type="entry name" value="GspL_C"/>
    <property type="match status" value="1"/>
</dbReference>
<dbReference type="InterPro" id="IPR025691">
    <property type="entry name" value="GspL_pp_dom"/>
</dbReference>
<evidence type="ECO:0000256" key="8">
    <source>
        <dbReference type="ARBA" id="ARBA00022989"/>
    </source>
</evidence>
<keyword evidence="7 10" id="KW-0653">Protein transport</keyword>
<evidence type="ECO:0000313" key="14">
    <source>
        <dbReference type="EMBL" id="RWT26247.1"/>
    </source>
</evidence>
<dbReference type="Pfam" id="PF05134">
    <property type="entry name" value="T2SSL"/>
    <property type="match status" value="1"/>
</dbReference>
<dbReference type="Gene3D" id="3.30.420.380">
    <property type="match status" value="1"/>
</dbReference>
<accession>A0A443VUN3</accession>
<evidence type="ECO:0000259" key="13">
    <source>
        <dbReference type="Pfam" id="PF12693"/>
    </source>
</evidence>
<dbReference type="EMBL" id="QKOX01000001">
    <property type="protein sequence ID" value="RWT26247.1"/>
    <property type="molecule type" value="Genomic_DNA"/>
</dbReference>
<evidence type="ECO:0000256" key="5">
    <source>
        <dbReference type="ARBA" id="ARBA00022519"/>
    </source>
</evidence>
<comment type="subcellular location">
    <subcellularLocation>
        <location evidence="1">Cell inner membrane</location>
        <topology evidence="1">Single-pass membrane protein</topology>
    </subcellularLocation>
</comment>
<keyword evidence="6" id="KW-0812">Transmembrane</keyword>
<evidence type="ECO:0000313" key="15">
    <source>
        <dbReference type="Proteomes" id="UP000288843"/>
    </source>
</evidence>
<feature type="compositionally biased region" description="Basic and acidic residues" evidence="11">
    <location>
        <begin position="381"/>
        <end position="390"/>
    </location>
</feature>
<keyword evidence="3 10" id="KW-0813">Transport</keyword>
<keyword evidence="9" id="KW-0472">Membrane</keyword>
<gene>
    <name evidence="14" type="primary">gspL</name>
    <name evidence="14" type="ORF">DN603_01430</name>
</gene>
<dbReference type="PIRSF" id="PIRSF015761">
    <property type="entry name" value="Protein_L"/>
    <property type="match status" value="1"/>
</dbReference>
<dbReference type="InterPro" id="IPR007812">
    <property type="entry name" value="T2SS_protein-GspL"/>
</dbReference>
<evidence type="ECO:0000256" key="3">
    <source>
        <dbReference type="ARBA" id="ARBA00022448"/>
    </source>
</evidence>
<evidence type="ECO:0000256" key="7">
    <source>
        <dbReference type="ARBA" id="ARBA00022927"/>
    </source>
</evidence>
<dbReference type="InterPro" id="IPR024230">
    <property type="entry name" value="GspL_cyto_dom"/>
</dbReference>
<dbReference type="Proteomes" id="UP000288843">
    <property type="component" value="Unassembled WGS sequence"/>
</dbReference>